<evidence type="ECO:0000313" key="3">
    <source>
        <dbReference type="EnsemblPlants" id="AES79548"/>
    </source>
</evidence>
<evidence type="ECO:0000256" key="1">
    <source>
        <dbReference type="SAM" id="MobiDB-lite"/>
    </source>
</evidence>
<reference evidence="2 4" key="2">
    <citation type="journal article" date="2014" name="BMC Genomics">
        <title>An improved genome release (version Mt4.0) for the model legume Medicago truncatula.</title>
        <authorList>
            <person name="Tang H."/>
            <person name="Krishnakumar V."/>
            <person name="Bidwell S."/>
            <person name="Rosen B."/>
            <person name="Chan A."/>
            <person name="Zhou S."/>
            <person name="Gentzbittel L."/>
            <person name="Childs K.L."/>
            <person name="Yandell M."/>
            <person name="Gundlach H."/>
            <person name="Mayer K.F."/>
            <person name="Schwartz D.C."/>
            <person name="Town C.D."/>
        </authorList>
    </citation>
    <scope>GENOME REANNOTATION</scope>
    <source>
        <strain evidence="3 4">cv. Jemalong A17</strain>
    </source>
</reference>
<reference evidence="2 4" key="1">
    <citation type="journal article" date="2011" name="Nature">
        <title>The Medicago genome provides insight into the evolution of rhizobial symbioses.</title>
        <authorList>
            <person name="Young N.D."/>
            <person name="Debelle F."/>
            <person name="Oldroyd G.E."/>
            <person name="Geurts R."/>
            <person name="Cannon S.B."/>
            <person name="Udvardi M.K."/>
            <person name="Benedito V.A."/>
            <person name="Mayer K.F."/>
            <person name="Gouzy J."/>
            <person name="Schoof H."/>
            <person name="Van de Peer Y."/>
            <person name="Proost S."/>
            <person name="Cook D.R."/>
            <person name="Meyers B.C."/>
            <person name="Spannagl M."/>
            <person name="Cheung F."/>
            <person name="De Mita S."/>
            <person name="Krishnakumar V."/>
            <person name="Gundlach H."/>
            <person name="Zhou S."/>
            <person name="Mudge J."/>
            <person name="Bharti A.K."/>
            <person name="Murray J.D."/>
            <person name="Naoumkina M.A."/>
            <person name="Rosen B."/>
            <person name="Silverstein K.A."/>
            <person name="Tang H."/>
            <person name="Rombauts S."/>
            <person name="Zhao P.X."/>
            <person name="Zhou P."/>
            <person name="Barbe V."/>
            <person name="Bardou P."/>
            <person name="Bechner M."/>
            <person name="Bellec A."/>
            <person name="Berger A."/>
            <person name="Berges H."/>
            <person name="Bidwell S."/>
            <person name="Bisseling T."/>
            <person name="Choisne N."/>
            <person name="Couloux A."/>
            <person name="Denny R."/>
            <person name="Deshpande S."/>
            <person name="Dai X."/>
            <person name="Doyle J.J."/>
            <person name="Dudez A.M."/>
            <person name="Farmer A.D."/>
            <person name="Fouteau S."/>
            <person name="Franken C."/>
            <person name="Gibelin C."/>
            <person name="Gish J."/>
            <person name="Goldstein S."/>
            <person name="Gonzalez A.J."/>
            <person name="Green P.J."/>
            <person name="Hallab A."/>
            <person name="Hartog M."/>
            <person name="Hua A."/>
            <person name="Humphray S.J."/>
            <person name="Jeong D.H."/>
            <person name="Jing Y."/>
            <person name="Jocker A."/>
            <person name="Kenton S.M."/>
            <person name="Kim D.J."/>
            <person name="Klee K."/>
            <person name="Lai H."/>
            <person name="Lang C."/>
            <person name="Lin S."/>
            <person name="Macmil S.L."/>
            <person name="Magdelenat G."/>
            <person name="Matthews L."/>
            <person name="McCorrison J."/>
            <person name="Monaghan E.L."/>
            <person name="Mun J.H."/>
            <person name="Najar F.Z."/>
            <person name="Nicholson C."/>
            <person name="Noirot C."/>
            <person name="O'Bleness M."/>
            <person name="Paule C.R."/>
            <person name="Poulain J."/>
            <person name="Prion F."/>
            <person name="Qin B."/>
            <person name="Qu C."/>
            <person name="Retzel E.F."/>
            <person name="Riddle C."/>
            <person name="Sallet E."/>
            <person name="Samain S."/>
            <person name="Samson N."/>
            <person name="Sanders I."/>
            <person name="Saurat O."/>
            <person name="Scarpelli C."/>
            <person name="Schiex T."/>
            <person name="Segurens B."/>
            <person name="Severin A.J."/>
            <person name="Sherrier D.J."/>
            <person name="Shi R."/>
            <person name="Sims S."/>
            <person name="Singer S.R."/>
            <person name="Sinharoy S."/>
            <person name="Sterck L."/>
            <person name="Viollet A."/>
            <person name="Wang B.B."/>
            <person name="Wang K."/>
            <person name="Wang M."/>
            <person name="Wang X."/>
            <person name="Warfsmann J."/>
            <person name="Weissenbach J."/>
            <person name="White D.D."/>
            <person name="White J.D."/>
            <person name="Wiley G.B."/>
            <person name="Wincker P."/>
            <person name="Xing Y."/>
            <person name="Yang L."/>
            <person name="Yao Z."/>
            <person name="Ying F."/>
            <person name="Zhai J."/>
            <person name="Zhou L."/>
            <person name="Zuber A."/>
            <person name="Denarie J."/>
            <person name="Dixon R.A."/>
            <person name="May G.D."/>
            <person name="Schwartz D.C."/>
            <person name="Rogers J."/>
            <person name="Quetier F."/>
            <person name="Town C.D."/>
            <person name="Roe B.A."/>
        </authorList>
    </citation>
    <scope>NUCLEOTIDE SEQUENCE [LARGE SCALE GENOMIC DNA]</scope>
    <source>
        <strain evidence="2">A17</strain>
        <strain evidence="3 4">cv. Jemalong A17</strain>
    </source>
</reference>
<accession>G7KSC7</accession>
<feature type="compositionally biased region" description="Polar residues" evidence="1">
    <location>
        <begin position="52"/>
        <end position="63"/>
    </location>
</feature>
<feature type="compositionally biased region" description="Basic residues" evidence="1">
    <location>
        <begin position="78"/>
        <end position="87"/>
    </location>
</feature>
<proteinExistence type="predicted"/>
<dbReference type="Proteomes" id="UP000002051">
    <property type="component" value="Unassembled WGS sequence"/>
</dbReference>
<feature type="region of interest" description="Disordered" evidence="1">
    <location>
        <begin position="52"/>
        <end position="87"/>
    </location>
</feature>
<protein>
    <submittedName>
        <fullName evidence="2 3">Uncharacterized protein</fullName>
    </submittedName>
</protein>
<dbReference type="EnsemblPlants" id="AES79548">
    <property type="protein sequence ID" value="AES79548"/>
    <property type="gene ID" value="MTR_7g069650"/>
</dbReference>
<dbReference type="PaxDb" id="3880-AES79548"/>
<evidence type="ECO:0000313" key="2">
    <source>
        <dbReference type="EMBL" id="AES79548.1"/>
    </source>
</evidence>
<name>G7KSC7_MEDTR</name>
<dbReference type="EMBL" id="CM001223">
    <property type="protein sequence ID" value="AES79548.1"/>
    <property type="molecule type" value="Genomic_DNA"/>
</dbReference>
<sequence length="87" mass="9661">MKDFHGFQFQSQTSKSSSNHLNFASLNFNFGSRSNPIFDFIYGSTTNNDAKGFKYQQSNSPQTAEMGGAEGGAVSDRKRVKQRGRGR</sequence>
<keyword evidence="4" id="KW-1185">Reference proteome</keyword>
<organism evidence="2 4">
    <name type="scientific">Medicago truncatula</name>
    <name type="common">Barrel medic</name>
    <name type="synonym">Medicago tribuloides</name>
    <dbReference type="NCBI Taxonomy" id="3880"/>
    <lineage>
        <taxon>Eukaryota</taxon>
        <taxon>Viridiplantae</taxon>
        <taxon>Streptophyta</taxon>
        <taxon>Embryophyta</taxon>
        <taxon>Tracheophyta</taxon>
        <taxon>Spermatophyta</taxon>
        <taxon>Magnoliopsida</taxon>
        <taxon>eudicotyledons</taxon>
        <taxon>Gunneridae</taxon>
        <taxon>Pentapetalae</taxon>
        <taxon>rosids</taxon>
        <taxon>fabids</taxon>
        <taxon>Fabales</taxon>
        <taxon>Fabaceae</taxon>
        <taxon>Papilionoideae</taxon>
        <taxon>50 kb inversion clade</taxon>
        <taxon>NPAAA clade</taxon>
        <taxon>Hologalegina</taxon>
        <taxon>IRL clade</taxon>
        <taxon>Trifolieae</taxon>
        <taxon>Medicago</taxon>
    </lineage>
</organism>
<dbReference type="HOGENOM" id="CLU_2486831_0_0_1"/>
<reference evidence="3" key="3">
    <citation type="submission" date="2015-04" db="UniProtKB">
        <authorList>
            <consortium name="EnsemblPlants"/>
        </authorList>
    </citation>
    <scope>IDENTIFICATION</scope>
    <source>
        <strain evidence="3">cv. Jemalong A17</strain>
    </source>
</reference>
<dbReference type="AlphaFoldDB" id="G7KSC7"/>
<gene>
    <name evidence="2" type="ordered locus">MTR_7g069650</name>
</gene>
<evidence type="ECO:0000313" key="4">
    <source>
        <dbReference type="Proteomes" id="UP000002051"/>
    </source>
</evidence>